<proteinExistence type="predicted"/>
<feature type="transmembrane region" description="Helical" evidence="1">
    <location>
        <begin position="362"/>
        <end position="381"/>
    </location>
</feature>
<feature type="transmembrane region" description="Helical" evidence="1">
    <location>
        <begin position="53"/>
        <end position="70"/>
    </location>
</feature>
<organism evidence="2 3">
    <name type="scientific">Actinoplanes digitatis</name>
    <dbReference type="NCBI Taxonomy" id="1868"/>
    <lineage>
        <taxon>Bacteria</taxon>
        <taxon>Bacillati</taxon>
        <taxon>Actinomycetota</taxon>
        <taxon>Actinomycetes</taxon>
        <taxon>Micromonosporales</taxon>
        <taxon>Micromonosporaceae</taxon>
        <taxon>Actinoplanes</taxon>
    </lineage>
</organism>
<feature type="transmembrane region" description="Helical" evidence="1">
    <location>
        <begin position="82"/>
        <end position="103"/>
    </location>
</feature>
<comment type="caution">
    <text evidence="2">The sequence shown here is derived from an EMBL/GenBank/DDBJ whole genome shotgun (WGS) entry which is preliminary data.</text>
</comment>
<dbReference type="Proteomes" id="UP000578112">
    <property type="component" value="Unassembled WGS sequence"/>
</dbReference>
<keyword evidence="1" id="KW-0472">Membrane</keyword>
<evidence type="ECO:0000256" key="1">
    <source>
        <dbReference type="SAM" id="Phobius"/>
    </source>
</evidence>
<dbReference type="EMBL" id="JACHNH010000001">
    <property type="protein sequence ID" value="MBB4760334.1"/>
    <property type="molecule type" value="Genomic_DNA"/>
</dbReference>
<feature type="transmembrane region" description="Helical" evidence="1">
    <location>
        <begin position="137"/>
        <end position="157"/>
    </location>
</feature>
<feature type="transmembrane region" description="Helical" evidence="1">
    <location>
        <begin position="202"/>
        <end position="220"/>
    </location>
</feature>
<evidence type="ECO:0000313" key="2">
    <source>
        <dbReference type="EMBL" id="MBB4760334.1"/>
    </source>
</evidence>
<dbReference type="AlphaFoldDB" id="A0A7W7HTA5"/>
<reference evidence="2 3" key="1">
    <citation type="submission" date="2020-08" db="EMBL/GenBank/DDBJ databases">
        <title>Sequencing the genomes of 1000 actinobacteria strains.</title>
        <authorList>
            <person name="Klenk H.-P."/>
        </authorList>
    </citation>
    <scope>NUCLEOTIDE SEQUENCE [LARGE SCALE GENOMIC DNA]</scope>
    <source>
        <strain evidence="2 3">DSM 43149</strain>
    </source>
</reference>
<gene>
    <name evidence="2" type="ORF">BJ971_000890</name>
</gene>
<feature type="transmembrane region" description="Helical" evidence="1">
    <location>
        <begin position="307"/>
        <end position="328"/>
    </location>
</feature>
<dbReference type="RefSeq" id="WP_184990066.1">
    <property type="nucleotide sequence ID" value="NZ_BOMK01000068.1"/>
</dbReference>
<accession>A0A7W7HTA5</accession>
<sequence>MTDLARRRTRRAPSLAATLLLRCALYLGPLSAAVAAFKPLAGAAWQVPTGTLLLGWGVAQALAGAGAAVARRHGPGAGARLVGCGFAGSAAAWCAFVLLAPAAGGGSPAGAMAFGVCVLAALATVTAALVTHEELAVIRWSLPCWLLAAVSVAGAIGDTAADRVPVTLLLPVAVALAAVRAFRPALGPAASFGLRAADLHGAAGRLVLGLGQAACVVLLWRAGPPGATSPAVLPLLAAVPVLEALIGWHRRQVEAGLDVAESDEEYRAHVGGVNLVTSAALLPPLAAGLALALGAYRLPAGLDGARAGVLVFAGGILLSGVLAVTLLLAARDATVVAAALAVAPPLAAVATPLVPALPPDPLPTVVAILAATHLVGLLTVARTDADPRRM</sequence>
<keyword evidence="1" id="KW-0812">Transmembrane</keyword>
<keyword evidence="1" id="KW-1133">Transmembrane helix</keyword>
<feature type="transmembrane region" description="Helical" evidence="1">
    <location>
        <begin position="232"/>
        <end position="249"/>
    </location>
</feature>
<feature type="transmembrane region" description="Helical" evidence="1">
    <location>
        <begin position="109"/>
        <end position="130"/>
    </location>
</feature>
<protein>
    <submittedName>
        <fullName evidence="2">Uncharacterized protein</fullName>
    </submittedName>
</protein>
<feature type="transmembrane region" description="Helical" evidence="1">
    <location>
        <begin position="270"/>
        <end position="295"/>
    </location>
</feature>
<name>A0A7W7HTA5_9ACTN</name>
<evidence type="ECO:0000313" key="3">
    <source>
        <dbReference type="Proteomes" id="UP000578112"/>
    </source>
</evidence>
<keyword evidence="3" id="KW-1185">Reference proteome</keyword>
<feature type="transmembrane region" description="Helical" evidence="1">
    <location>
        <begin position="335"/>
        <end position="356"/>
    </location>
</feature>